<evidence type="ECO:0000256" key="2">
    <source>
        <dbReference type="ARBA" id="ARBA00022801"/>
    </source>
</evidence>
<dbReference type="SUPFAM" id="SSF52540">
    <property type="entry name" value="P-loop containing nucleoside triphosphate hydrolases"/>
    <property type="match status" value="2"/>
</dbReference>
<accession>A0A0C3DHA4</accession>
<keyword evidence="2" id="KW-0378">Hydrolase</keyword>
<dbReference type="OrthoDB" id="3561363at2759"/>
<keyword evidence="1" id="KW-0547">Nucleotide-binding</keyword>
<evidence type="ECO:0000256" key="4">
    <source>
        <dbReference type="SAM" id="MobiDB-lite"/>
    </source>
</evidence>
<dbReference type="Proteomes" id="UP000054321">
    <property type="component" value="Unassembled WGS sequence"/>
</dbReference>
<dbReference type="InterPro" id="IPR038718">
    <property type="entry name" value="SNF2-like_sf"/>
</dbReference>
<proteinExistence type="predicted"/>
<dbReference type="EMBL" id="KN832876">
    <property type="protein sequence ID" value="KIN01388.1"/>
    <property type="molecule type" value="Genomic_DNA"/>
</dbReference>
<dbReference type="InterPro" id="IPR001650">
    <property type="entry name" value="Helicase_C-like"/>
</dbReference>
<dbReference type="PANTHER" id="PTHR45626">
    <property type="entry name" value="TRANSCRIPTION TERMINATION FACTOR 2-RELATED"/>
    <property type="match status" value="1"/>
</dbReference>
<dbReference type="InterPro" id="IPR027417">
    <property type="entry name" value="P-loop_NTPase"/>
</dbReference>
<sequence>MALGEVLKEVLKEVLREVLKEVLKGASREMLRRMTINSNRRDKEKLRDCLLYYLLHTIANATRSISQSLVASEHTLEHEYLYGPVPSDTHISLSRLAQYLGIKTVRAVKGWLESDQFKPMFNDLYQNAILPRRIHNPGLQGPKLYVVQAAICDGESHGDRKYSAWQLDTSQFNETDYYALCLYRLRTMAKESRGGIFRDKQMTDTQMDARLWQAMLRGSLEVTKAKAKAKNPESIRENIMNAGNDPNAGNNAGDDLNAVDNPNTVNDPNAANNADDMGIDINAGDDLNAVDNPNTVNDPNAANNADDMGIDINADENAIEAILKEELISTKNPNNLFDLNTSYGQYATIQAVLREYGNKLSLQKLVHKPIADAEKTAEVLHMEYDQWAQEVSMLTEGKSKFTLKSTPQTEQEAMDMSERMLSNPEYQPLDYELACEALGIDPERPALKGMKLSYVFQPWQVTGIHRMVQLYQDPSSKAVLLADATGLGKTHQILGFWLYLALQREKEIAEYEQLSAEREIAIQMFRDWEEQHGEDDIDENPYSVPPAPQRPAPPKPKLLIVLPDLIHQWCTEIREFMPSFKPLVYYGDKRIVMQNAIPKVNGSLSKNHDIFDLSKEINYHHIVVTSLATLQSRHGPSELRKHRMQEQGWSSHDAKNSYHIQDLEWDLDLAERFSTIAIDEAHVIKNAATASHSTVRWLKPQFTILATASVLPNRVSDFQGYMTFIQADPELWHNDQLKAWGVDNKVNPFALPDNHPATALRMTFSAMEHFIIKANNEILAGVYLRKIWPKCMIRRTYASKNPQFPDQVVGQAIASLYSRKVLCPFATNEQSHYDQFSERPLRKLMTMLPDGTLVWNRKYSRQLILNSSWLGFHYIGDDINASSIKKWKDDTKPKLLYRWVKMLHIRMKEKNAPEQWQLPREDDIPALLAIVCRGSPKLRATLRIVAELVILHKKKWILWCSLPANQLLLFACFQALNLGSVCYTSELSRGQRCDLVKAFTEDPNCRLFIGSWHIGSTGLNLQTQCNHNSEWDAPPSIGAMTQARGRSRRIGQLLAVENFELSVPNSFQDRVFYSTITKAIPNAMAELSIDVAEKLELSSDDDTKGIKIGQWYLVEGKLVQAPDPRVDGLPPNHELTAEQFLRALMSIARGIQSTQQTGKRRNLTRHSPSKICDFRCL</sequence>
<dbReference type="HOGENOM" id="CLU_280081_0_0_1"/>
<evidence type="ECO:0000256" key="1">
    <source>
        <dbReference type="ARBA" id="ARBA00022741"/>
    </source>
</evidence>
<protein>
    <recommendedName>
        <fullName evidence="5">Helicase ATP-binding domain-containing protein</fullName>
    </recommendedName>
</protein>
<dbReference type="Pfam" id="PF00271">
    <property type="entry name" value="Helicase_C"/>
    <property type="match status" value="1"/>
</dbReference>
<reference evidence="7" key="2">
    <citation type="submission" date="2015-01" db="EMBL/GenBank/DDBJ databases">
        <title>Evolutionary Origins and Diversification of the Mycorrhizal Mutualists.</title>
        <authorList>
            <consortium name="DOE Joint Genome Institute"/>
            <consortium name="Mycorrhizal Genomics Consortium"/>
            <person name="Kohler A."/>
            <person name="Kuo A."/>
            <person name="Nagy L.G."/>
            <person name="Floudas D."/>
            <person name="Copeland A."/>
            <person name="Barry K.W."/>
            <person name="Cichocki N."/>
            <person name="Veneault-Fourrey C."/>
            <person name="LaButti K."/>
            <person name="Lindquist E.A."/>
            <person name="Lipzen A."/>
            <person name="Lundell T."/>
            <person name="Morin E."/>
            <person name="Murat C."/>
            <person name="Riley R."/>
            <person name="Ohm R."/>
            <person name="Sun H."/>
            <person name="Tunlid A."/>
            <person name="Henrissat B."/>
            <person name="Grigoriev I.V."/>
            <person name="Hibbett D.S."/>
            <person name="Martin F."/>
        </authorList>
    </citation>
    <scope>NUCLEOTIDE SEQUENCE [LARGE SCALE GENOMIC DNA]</scope>
    <source>
        <strain evidence="7">Zn</strain>
    </source>
</reference>
<feature type="domain" description="Helicase ATP-binding" evidence="5">
    <location>
        <begin position="470"/>
        <end position="728"/>
    </location>
</feature>
<dbReference type="GO" id="GO:0005524">
    <property type="term" value="F:ATP binding"/>
    <property type="evidence" value="ECO:0007669"/>
    <property type="project" value="UniProtKB-KW"/>
</dbReference>
<dbReference type="AlphaFoldDB" id="A0A0C3DHA4"/>
<dbReference type="SMART" id="SM00487">
    <property type="entry name" value="DEXDc"/>
    <property type="match status" value="1"/>
</dbReference>
<feature type="region of interest" description="Disordered" evidence="4">
    <location>
        <begin position="534"/>
        <end position="553"/>
    </location>
</feature>
<dbReference type="PROSITE" id="PS51192">
    <property type="entry name" value="HELICASE_ATP_BIND_1"/>
    <property type="match status" value="1"/>
</dbReference>
<evidence type="ECO:0000256" key="3">
    <source>
        <dbReference type="ARBA" id="ARBA00022840"/>
    </source>
</evidence>
<organism evidence="6 7">
    <name type="scientific">Oidiodendron maius (strain Zn)</name>
    <dbReference type="NCBI Taxonomy" id="913774"/>
    <lineage>
        <taxon>Eukaryota</taxon>
        <taxon>Fungi</taxon>
        <taxon>Dikarya</taxon>
        <taxon>Ascomycota</taxon>
        <taxon>Pezizomycotina</taxon>
        <taxon>Leotiomycetes</taxon>
        <taxon>Leotiomycetes incertae sedis</taxon>
        <taxon>Myxotrichaceae</taxon>
        <taxon>Oidiodendron</taxon>
    </lineage>
</organism>
<dbReference type="InterPro" id="IPR050628">
    <property type="entry name" value="SNF2_RAD54_helicase_TF"/>
</dbReference>
<dbReference type="GO" id="GO:0005634">
    <property type="term" value="C:nucleus"/>
    <property type="evidence" value="ECO:0007669"/>
    <property type="project" value="TreeGrafter"/>
</dbReference>
<dbReference type="InterPro" id="IPR014001">
    <property type="entry name" value="Helicase_ATP-bd"/>
</dbReference>
<evidence type="ECO:0000313" key="7">
    <source>
        <dbReference type="Proteomes" id="UP000054321"/>
    </source>
</evidence>
<dbReference type="InParanoid" id="A0A0C3DHA4"/>
<keyword evidence="3" id="KW-0067">ATP-binding</keyword>
<dbReference type="GO" id="GO:0008094">
    <property type="term" value="F:ATP-dependent activity, acting on DNA"/>
    <property type="evidence" value="ECO:0007669"/>
    <property type="project" value="TreeGrafter"/>
</dbReference>
<feature type="compositionally biased region" description="Pro residues" evidence="4">
    <location>
        <begin position="543"/>
        <end position="553"/>
    </location>
</feature>
<dbReference type="STRING" id="913774.A0A0C3DHA4"/>
<evidence type="ECO:0000259" key="5">
    <source>
        <dbReference type="PROSITE" id="PS51192"/>
    </source>
</evidence>
<dbReference type="InterPro" id="IPR000330">
    <property type="entry name" value="SNF2_N"/>
</dbReference>
<evidence type="ECO:0000313" key="6">
    <source>
        <dbReference type="EMBL" id="KIN01388.1"/>
    </source>
</evidence>
<dbReference type="GO" id="GO:0016787">
    <property type="term" value="F:hydrolase activity"/>
    <property type="evidence" value="ECO:0007669"/>
    <property type="project" value="UniProtKB-KW"/>
</dbReference>
<name>A0A0C3DHA4_OIDMZ</name>
<keyword evidence="7" id="KW-1185">Reference proteome</keyword>
<reference evidence="6 7" key="1">
    <citation type="submission" date="2014-04" db="EMBL/GenBank/DDBJ databases">
        <authorList>
            <consortium name="DOE Joint Genome Institute"/>
            <person name="Kuo A."/>
            <person name="Martino E."/>
            <person name="Perotto S."/>
            <person name="Kohler A."/>
            <person name="Nagy L.G."/>
            <person name="Floudas D."/>
            <person name="Copeland A."/>
            <person name="Barry K.W."/>
            <person name="Cichocki N."/>
            <person name="Veneault-Fourrey C."/>
            <person name="LaButti K."/>
            <person name="Lindquist E.A."/>
            <person name="Lipzen A."/>
            <person name="Lundell T."/>
            <person name="Morin E."/>
            <person name="Murat C."/>
            <person name="Sun H."/>
            <person name="Tunlid A."/>
            <person name="Henrissat B."/>
            <person name="Grigoriev I.V."/>
            <person name="Hibbett D.S."/>
            <person name="Martin F."/>
            <person name="Nordberg H.P."/>
            <person name="Cantor M.N."/>
            <person name="Hua S.X."/>
        </authorList>
    </citation>
    <scope>NUCLEOTIDE SEQUENCE [LARGE SCALE GENOMIC DNA]</scope>
    <source>
        <strain evidence="6 7">Zn</strain>
    </source>
</reference>
<dbReference type="Pfam" id="PF00176">
    <property type="entry name" value="SNF2-rel_dom"/>
    <property type="match status" value="1"/>
</dbReference>
<dbReference type="Gene3D" id="3.40.50.10810">
    <property type="entry name" value="Tandem AAA-ATPase domain"/>
    <property type="match status" value="1"/>
</dbReference>
<dbReference type="Gene3D" id="3.40.50.300">
    <property type="entry name" value="P-loop containing nucleotide triphosphate hydrolases"/>
    <property type="match status" value="1"/>
</dbReference>
<dbReference type="GO" id="GO:0006281">
    <property type="term" value="P:DNA repair"/>
    <property type="evidence" value="ECO:0007669"/>
    <property type="project" value="TreeGrafter"/>
</dbReference>
<gene>
    <name evidence="6" type="ORF">OIDMADRAFT_29060</name>
</gene>